<evidence type="ECO:0000313" key="2">
    <source>
        <dbReference type="Proteomes" id="UP000324800"/>
    </source>
</evidence>
<sequence>MINALTTNQLTSTIRANLSEIIAGDIEATQIKLSDSTDKQILLANGTAVDLGANVYKPIGGVSTLEYSWVITSQFDGTGTWLRDAPFQTQKDNDYKNIIKEINIDRDCITFKFNGQEIGTTSAKYGMFHAGYYTVGLSQGSLVLHSSGIVYIGAYLHWTSQGGLTNIPITVGYVDEEFIFIIIEEDIFGEIVANLIVPALGPVGGMTLKKLIQDHQPLIQSVEKDQNKR</sequence>
<dbReference type="EMBL" id="SNRW01000987">
    <property type="protein sequence ID" value="KAA6398306.1"/>
    <property type="molecule type" value="Genomic_DNA"/>
</dbReference>
<comment type="caution">
    <text evidence="1">The sequence shown here is derived from an EMBL/GenBank/DDBJ whole genome shotgun (WGS) entry which is preliminary data.</text>
</comment>
<evidence type="ECO:0000313" key="1">
    <source>
        <dbReference type="EMBL" id="KAA6398306.1"/>
    </source>
</evidence>
<dbReference type="AlphaFoldDB" id="A0A5J4WUR1"/>
<dbReference type="Proteomes" id="UP000324800">
    <property type="component" value="Unassembled WGS sequence"/>
</dbReference>
<proteinExistence type="predicted"/>
<name>A0A5J4WUR1_9EUKA</name>
<accession>A0A5J4WUR1</accession>
<protein>
    <submittedName>
        <fullName evidence="1">Uncharacterized protein</fullName>
    </submittedName>
</protein>
<reference evidence="1 2" key="1">
    <citation type="submission" date="2019-03" db="EMBL/GenBank/DDBJ databases">
        <title>Single cell metagenomics reveals metabolic interactions within the superorganism composed of flagellate Streblomastix strix and complex community of Bacteroidetes bacteria on its surface.</title>
        <authorList>
            <person name="Treitli S.C."/>
            <person name="Kolisko M."/>
            <person name="Husnik F."/>
            <person name="Keeling P."/>
            <person name="Hampl V."/>
        </authorList>
    </citation>
    <scope>NUCLEOTIDE SEQUENCE [LARGE SCALE GENOMIC DNA]</scope>
    <source>
        <strain evidence="1">ST1C</strain>
    </source>
</reference>
<organism evidence="1 2">
    <name type="scientific">Streblomastix strix</name>
    <dbReference type="NCBI Taxonomy" id="222440"/>
    <lineage>
        <taxon>Eukaryota</taxon>
        <taxon>Metamonada</taxon>
        <taxon>Preaxostyla</taxon>
        <taxon>Oxymonadida</taxon>
        <taxon>Streblomastigidae</taxon>
        <taxon>Streblomastix</taxon>
    </lineage>
</organism>
<gene>
    <name evidence="1" type="ORF">EZS28_006171</name>
</gene>